<evidence type="ECO:0000313" key="3">
    <source>
        <dbReference type="Proteomes" id="UP000027341"/>
    </source>
</evidence>
<protein>
    <submittedName>
        <fullName evidence="2">Uncharacterized protein</fullName>
    </submittedName>
</protein>
<dbReference type="EMBL" id="JMIU01000001">
    <property type="protein sequence ID" value="KDN95028.1"/>
    <property type="molecule type" value="Genomic_DNA"/>
</dbReference>
<comment type="caution">
    <text evidence="2">The sequence shown here is derived from an EMBL/GenBank/DDBJ whole genome shotgun (WGS) entry which is preliminary data.</text>
</comment>
<evidence type="ECO:0000256" key="1">
    <source>
        <dbReference type="SAM" id="SignalP"/>
    </source>
</evidence>
<proteinExistence type="predicted"/>
<organism evidence="2 3">
    <name type="scientific">Hydrogenovibrio marinus</name>
    <dbReference type="NCBI Taxonomy" id="28885"/>
    <lineage>
        <taxon>Bacteria</taxon>
        <taxon>Pseudomonadati</taxon>
        <taxon>Pseudomonadota</taxon>
        <taxon>Gammaproteobacteria</taxon>
        <taxon>Thiotrichales</taxon>
        <taxon>Piscirickettsiaceae</taxon>
        <taxon>Hydrogenovibrio</taxon>
    </lineage>
</organism>
<keyword evidence="1" id="KW-0732">Signal</keyword>
<reference evidence="2 3" key="1">
    <citation type="submission" date="2014-04" db="EMBL/GenBank/DDBJ databases">
        <title>Draft genome sequence of Hydrogenovibrio marinus MH-110, a model organism for aerobic H2 metabolism.</title>
        <authorList>
            <person name="Cha H.J."/>
            <person name="Jo B.H."/>
            <person name="Hwang B.H."/>
        </authorList>
    </citation>
    <scope>NUCLEOTIDE SEQUENCE [LARGE SCALE GENOMIC DNA]</scope>
    <source>
        <strain evidence="2 3">MH-110</strain>
    </source>
</reference>
<dbReference type="STRING" id="28885.EI16_01575"/>
<feature type="chain" id="PRO_5001632420" evidence="1">
    <location>
        <begin position="21"/>
        <end position="74"/>
    </location>
</feature>
<sequence>MKTQLIGILFAAAFSTTAFAGSNLNSFKFPTPDSATGAGFESWAKDVLKFGGPGGGALAGEAIAWVHKSKQIDK</sequence>
<feature type="signal peptide" evidence="1">
    <location>
        <begin position="1"/>
        <end position="20"/>
    </location>
</feature>
<dbReference type="RefSeq" id="WP_029908734.1">
    <property type="nucleotide sequence ID" value="NZ_AP020335.1"/>
</dbReference>
<keyword evidence="3" id="KW-1185">Reference proteome</keyword>
<dbReference type="AlphaFoldDB" id="A0A066ZMH4"/>
<gene>
    <name evidence="2" type="ORF">EI16_01575</name>
</gene>
<evidence type="ECO:0000313" key="2">
    <source>
        <dbReference type="EMBL" id="KDN95028.1"/>
    </source>
</evidence>
<dbReference type="Proteomes" id="UP000027341">
    <property type="component" value="Unassembled WGS sequence"/>
</dbReference>
<accession>A0A066ZMH4</accession>
<name>A0A066ZMH4_HYDMR</name>